<sequence>MMLKSLLAVAAFVATAAADYHCMTNLGKFTIKETWADAAFRAGGTTTGKSGFPHAFGGQSGGGAQLKFYGADARCNEKNPKLFEFPVMKDGTIYPKDEKHDRTRTPARVVYLQDGKTLCGVMTHVIEDKNDHHGSGDFRVCDK</sequence>
<name>A0AB34FLK4_9HYPO</name>
<keyword evidence="1" id="KW-0540">Nuclease</keyword>
<gene>
    <name evidence="4" type="ORF">O9K51_07924</name>
</gene>
<reference evidence="4" key="1">
    <citation type="submission" date="2023-01" db="EMBL/GenBank/DDBJ databases">
        <title>The growth and conidiation of Purpureocillium lavendulum are regulated by nitrogen source and histone H3K14 acetylation.</title>
        <authorList>
            <person name="Tang P."/>
            <person name="Han J."/>
            <person name="Zhang C."/>
            <person name="Tang P."/>
            <person name="Qi F."/>
            <person name="Zhang K."/>
            <person name="Liang L."/>
        </authorList>
    </citation>
    <scope>NUCLEOTIDE SEQUENCE</scope>
    <source>
        <strain evidence="4">YMF1.00683</strain>
    </source>
</reference>
<dbReference type="GO" id="GO:0003723">
    <property type="term" value="F:RNA binding"/>
    <property type="evidence" value="ECO:0007669"/>
    <property type="project" value="InterPro"/>
</dbReference>
<dbReference type="Proteomes" id="UP001163105">
    <property type="component" value="Unassembled WGS sequence"/>
</dbReference>
<evidence type="ECO:0000313" key="5">
    <source>
        <dbReference type="Proteomes" id="UP001163105"/>
    </source>
</evidence>
<dbReference type="AlphaFoldDB" id="A0AB34FLK4"/>
<proteinExistence type="predicted"/>
<evidence type="ECO:0000256" key="1">
    <source>
        <dbReference type="ARBA" id="ARBA00022722"/>
    </source>
</evidence>
<dbReference type="Gene3D" id="3.10.450.30">
    <property type="entry name" value="Microbial ribonucleases"/>
    <property type="match status" value="1"/>
</dbReference>
<dbReference type="InterPro" id="IPR016191">
    <property type="entry name" value="Ribonuclease/ribotoxin"/>
</dbReference>
<evidence type="ECO:0000256" key="2">
    <source>
        <dbReference type="ARBA" id="ARBA00022801"/>
    </source>
</evidence>
<feature type="chain" id="PRO_5044201898" evidence="3">
    <location>
        <begin position="19"/>
        <end position="143"/>
    </location>
</feature>
<organism evidence="4 5">
    <name type="scientific">Purpureocillium lavendulum</name>
    <dbReference type="NCBI Taxonomy" id="1247861"/>
    <lineage>
        <taxon>Eukaryota</taxon>
        <taxon>Fungi</taxon>
        <taxon>Dikarya</taxon>
        <taxon>Ascomycota</taxon>
        <taxon>Pezizomycotina</taxon>
        <taxon>Sordariomycetes</taxon>
        <taxon>Hypocreomycetidae</taxon>
        <taxon>Hypocreales</taxon>
        <taxon>Ophiocordycipitaceae</taxon>
        <taxon>Purpureocillium</taxon>
    </lineage>
</organism>
<evidence type="ECO:0000313" key="4">
    <source>
        <dbReference type="EMBL" id="KAJ6440033.1"/>
    </source>
</evidence>
<dbReference type="EMBL" id="JAQHRD010000006">
    <property type="protein sequence ID" value="KAJ6440033.1"/>
    <property type="molecule type" value="Genomic_DNA"/>
</dbReference>
<keyword evidence="2" id="KW-0378">Hydrolase</keyword>
<accession>A0AB34FLK4</accession>
<dbReference type="Pfam" id="PF00545">
    <property type="entry name" value="Ribonuclease"/>
    <property type="match status" value="1"/>
</dbReference>
<keyword evidence="3" id="KW-0732">Signal</keyword>
<dbReference type="GO" id="GO:0016787">
    <property type="term" value="F:hydrolase activity"/>
    <property type="evidence" value="ECO:0007669"/>
    <property type="project" value="UniProtKB-KW"/>
</dbReference>
<dbReference type="GO" id="GO:0004521">
    <property type="term" value="F:RNA endonuclease activity"/>
    <property type="evidence" value="ECO:0007669"/>
    <property type="project" value="InterPro"/>
</dbReference>
<keyword evidence="5" id="KW-1185">Reference proteome</keyword>
<dbReference type="SUPFAM" id="SSF53933">
    <property type="entry name" value="Microbial ribonucleases"/>
    <property type="match status" value="1"/>
</dbReference>
<protein>
    <submittedName>
        <fullName evidence="4">Chitin synthase activator (Chs3)</fullName>
    </submittedName>
</protein>
<comment type="caution">
    <text evidence="4">The sequence shown here is derived from an EMBL/GenBank/DDBJ whole genome shotgun (WGS) entry which is preliminary data.</text>
</comment>
<evidence type="ECO:0000256" key="3">
    <source>
        <dbReference type="SAM" id="SignalP"/>
    </source>
</evidence>
<dbReference type="InterPro" id="IPR000026">
    <property type="entry name" value="N1-like"/>
</dbReference>
<feature type="signal peptide" evidence="3">
    <location>
        <begin position="1"/>
        <end position="18"/>
    </location>
</feature>